<accession>A0A7W4XV31</accession>
<dbReference type="Pfam" id="PF08448">
    <property type="entry name" value="PAS_4"/>
    <property type="match status" value="1"/>
</dbReference>
<dbReference type="Pfam" id="PF01590">
    <property type="entry name" value="GAF"/>
    <property type="match status" value="1"/>
</dbReference>
<dbReference type="Pfam" id="PF13185">
    <property type="entry name" value="GAF_2"/>
    <property type="match status" value="1"/>
</dbReference>
<dbReference type="SMART" id="SM00086">
    <property type="entry name" value="PAC"/>
    <property type="match status" value="1"/>
</dbReference>
<dbReference type="InterPro" id="IPR003018">
    <property type="entry name" value="GAF"/>
</dbReference>
<dbReference type="PROSITE" id="PS50112">
    <property type="entry name" value="PAS"/>
    <property type="match status" value="1"/>
</dbReference>
<dbReference type="Gene3D" id="2.10.70.100">
    <property type="match status" value="1"/>
</dbReference>
<dbReference type="Gene3D" id="3.30.450.20">
    <property type="entry name" value="PAS domain"/>
    <property type="match status" value="2"/>
</dbReference>
<dbReference type="PANTHER" id="PTHR43156">
    <property type="entry name" value="STAGE II SPORULATION PROTEIN E-RELATED"/>
    <property type="match status" value="1"/>
</dbReference>
<dbReference type="InterPro" id="IPR000014">
    <property type="entry name" value="PAS"/>
</dbReference>
<dbReference type="SMART" id="SM00065">
    <property type="entry name" value="GAF"/>
    <property type="match status" value="2"/>
</dbReference>
<dbReference type="SUPFAM" id="SSF81606">
    <property type="entry name" value="PP2C-like"/>
    <property type="match status" value="1"/>
</dbReference>
<dbReference type="GO" id="GO:0016791">
    <property type="term" value="F:phosphatase activity"/>
    <property type="evidence" value="ECO:0007669"/>
    <property type="project" value="TreeGrafter"/>
</dbReference>
<dbReference type="RefSeq" id="WP_183390041.1">
    <property type="nucleotide sequence ID" value="NZ_JACHVY010000001.1"/>
</dbReference>
<evidence type="ECO:0000256" key="2">
    <source>
        <dbReference type="SAM" id="MobiDB-lite"/>
    </source>
</evidence>
<evidence type="ECO:0000259" key="4">
    <source>
        <dbReference type="PROSITE" id="PS50113"/>
    </source>
</evidence>
<evidence type="ECO:0000313" key="6">
    <source>
        <dbReference type="Proteomes" id="UP000533269"/>
    </source>
</evidence>
<feature type="compositionally biased region" description="Pro residues" evidence="2">
    <location>
        <begin position="917"/>
        <end position="930"/>
    </location>
</feature>
<evidence type="ECO:0000256" key="1">
    <source>
        <dbReference type="ARBA" id="ARBA00022801"/>
    </source>
</evidence>
<comment type="caution">
    <text evidence="5">The sequence shown here is derived from an EMBL/GenBank/DDBJ whole genome shotgun (WGS) entry which is preliminary data.</text>
</comment>
<reference evidence="5 6" key="2">
    <citation type="submission" date="2020-08" db="EMBL/GenBank/DDBJ databases">
        <authorList>
            <person name="Partida-Martinez L."/>
            <person name="Huntemann M."/>
            <person name="Clum A."/>
            <person name="Wang J."/>
            <person name="Palaniappan K."/>
            <person name="Ritter S."/>
            <person name="Chen I.-M."/>
            <person name="Stamatis D."/>
            <person name="Reddy T."/>
            <person name="O'Malley R."/>
            <person name="Daum C."/>
            <person name="Shapiro N."/>
            <person name="Ivanova N."/>
            <person name="Kyrpides N."/>
            <person name="Woyke T."/>
        </authorList>
    </citation>
    <scope>NUCLEOTIDE SEQUENCE [LARGE SCALE GENOMIC DNA]</scope>
    <source>
        <strain evidence="5 6">AS2.23</strain>
    </source>
</reference>
<dbReference type="InterPro" id="IPR000700">
    <property type="entry name" value="PAS-assoc_C"/>
</dbReference>
<feature type="region of interest" description="Disordered" evidence="2">
    <location>
        <begin position="503"/>
        <end position="536"/>
    </location>
</feature>
<feature type="domain" description="PAS" evidence="3">
    <location>
        <begin position="329"/>
        <end position="399"/>
    </location>
</feature>
<dbReference type="InterPro" id="IPR029016">
    <property type="entry name" value="GAF-like_dom_sf"/>
</dbReference>
<gene>
    <name evidence="5" type="ORF">FHR75_000161</name>
</gene>
<keyword evidence="1" id="KW-0378">Hydrolase</keyword>
<dbReference type="InterPro" id="IPR036457">
    <property type="entry name" value="PPM-type-like_dom_sf"/>
</dbReference>
<name>A0A7W4XV31_KINRA</name>
<dbReference type="Proteomes" id="UP000533269">
    <property type="component" value="Unassembled WGS sequence"/>
</dbReference>
<evidence type="ECO:0000313" key="5">
    <source>
        <dbReference type="EMBL" id="MBB2899373.1"/>
    </source>
</evidence>
<protein>
    <submittedName>
        <fullName evidence="5">Serine phosphatase RsbU (Regulator of sigma subunit)/PAS domain-containing protein</fullName>
    </submittedName>
</protein>
<organism evidence="5 6">
    <name type="scientific">Kineococcus radiotolerans</name>
    <dbReference type="NCBI Taxonomy" id="131568"/>
    <lineage>
        <taxon>Bacteria</taxon>
        <taxon>Bacillati</taxon>
        <taxon>Actinomycetota</taxon>
        <taxon>Actinomycetes</taxon>
        <taxon>Kineosporiales</taxon>
        <taxon>Kineosporiaceae</taxon>
        <taxon>Kineococcus</taxon>
    </lineage>
</organism>
<dbReference type="InterPro" id="IPR001610">
    <property type="entry name" value="PAC"/>
</dbReference>
<dbReference type="SUPFAM" id="SSF55781">
    <property type="entry name" value="GAF domain-like"/>
    <property type="match status" value="2"/>
</dbReference>
<proteinExistence type="predicted"/>
<dbReference type="InterPro" id="IPR001932">
    <property type="entry name" value="PPM-type_phosphatase-like_dom"/>
</dbReference>
<feature type="region of interest" description="Disordered" evidence="2">
    <location>
        <begin position="907"/>
        <end position="930"/>
    </location>
</feature>
<dbReference type="Pfam" id="PF07228">
    <property type="entry name" value="SpoIIE"/>
    <property type="match status" value="1"/>
</dbReference>
<reference evidence="5 6" key="1">
    <citation type="submission" date="2020-08" db="EMBL/GenBank/DDBJ databases">
        <title>The Agave Microbiome: Exploring the role of microbial communities in plant adaptations to desert environments.</title>
        <authorList>
            <person name="Partida-Martinez L.P."/>
        </authorList>
    </citation>
    <scope>NUCLEOTIDE SEQUENCE [LARGE SCALE GENOMIC DNA]</scope>
    <source>
        <strain evidence="5 6">AS2.23</strain>
    </source>
</reference>
<dbReference type="EMBL" id="JACHVY010000001">
    <property type="protein sequence ID" value="MBB2899373.1"/>
    <property type="molecule type" value="Genomic_DNA"/>
</dbReference>
<dbReference type="PANTHER" id="PTHR43156:SF2">
    <property type="entry name" value="STAGE II SPORULATION PROTEIN E"/>
    <property type="match status" value="1"/>
</dbReference>
<dbReference type="InterPro" id="IPR035965">
    <property type="entry name" value="PAS-like_dom_sf"/>
</dbReference>
<dbReference type="SUPFAM" id="SSF55785">
    <property type="entry name" value="PYP-like sensor domain (PAS domain)"/>
    <property type="match status" value="2"/>
</dbReference>
<dbReference type="SMART" id="SM00091">
    <property type="entry name" value="PAS"/>
    <property type="match status" value="2"/>
</dbReference>
<evidence type="ECO:0000259" key="3">
    <source>
        <dbReference type="PROSITE" id="PS50112"/>
    </source>
</evidence>
<dbReference type="SMART" id="SM00331">
    <property type="entry name" value="PP2C_SIG"/>
    <property type="match status" value="1"/>
</dbReference>
<dbReference type="InterPro" id="IPR013656">
    <property type="entry name" value="PAS_4"/>
</dbReference>
<dbReference type="Gene3D" id="3.30.450.40">
    <property type="match status" value="2"/>
</dbReference>
<feature type="compositionally biased region" description="Basic residues" evidence="2">
    <location>
        <begin position="516"/>
        <end position="529"/>
    </location>
</feature>
<dbReference type="Gene3D" id="3.60.40.10">
    <property type="entry name" value="PPM-type phosphatase domain"/>
    <property type="match status" value="1"/>
</dbReference>
<sequence length="930" mass="99227">MPEDPDPPVAPAARVAARVAAQALLADEARVAAARRLQPAATTATGRARGAGQSAWPALDRLAGLAARLLGTPAAQVSLLSDVQTVPAAAGLDPQAHAGAGPLAESLCTVTAAGEGPLVVSDAATDERVAGLPPVTSGAVGAYLGVPLTGQDGHVVGALCVFDPAPRTWNATDVALLSDLATAVASELELSALSVDYEAARQRWQLSITAAGIGSFDWDLLTGELVWDERLIELFGYGGDVDGSDGPVVFDRSIEAFNARLHPEDVPRVSQALTECISTCGDFEAEYRVVRPDGSTRWVQARGTALAGEDGTAVRLLGAAYDTTAQREADVRIARVLESMSSAFYSLDVDWRFTYVNAEAERLLQRPREELLGGDIWDLFPGAVGAAFDTEYHRAVETGQAVTFEAYYPPPLDGWYEIRAWPGPDGLSVYFVDVTARKHAQQAAETARQAAENANARLALLATTSRQMAETLEAEAAVTALAQLVVPALGDWCLVSVLDDETSAGPPTGARAAARRERRRRDQPRGQRRGLHDAGSWHRDARARDLVRRYAERRLVELDDSAFLWRALREEQPVFIDDATAALTALLDPAGEGRALLAQLAPAAGVIFPLRGRGRTVGLLSLFIDAGRERWSEEELATIAEVADRAGLALDSARLYRQQRDLAAAFQRSLLTAPPEPDHGQIVVRYTPAAEAAQVGGDWYDAFMQPDGATVLVIGDVVGHDTEAAAAMSQVRTIVRTLGALGEESPASILAGTDRAMANLQLTTTATAIAARLEQDLDERERGVTRLRWSNAGHPPAMVVNPDGTVTPLLGLHPDLLLGVVPGTGRRDTEVVLGRGATVLLYTDGLVERRDQPLQEGLEKLQAVLEDLAAQDGDLDGLVDQVLARMLPPDPEDDVAVIAVRLHRQDRARPAEAGPGRVPPHVPPEPELPR</sequence>
<dbReference type="PROSITE" id="PS50113">
    <property type="entry name" value="PAC"/>
    <property type="match status" value="1"/>
</dbReference>
<dbReference type="CDD" id="cd00130">
    <property type="entry name" value="PAS"/>
    <property type="match status" value="2"/>
</dbReference>
<dbReference type="InterPro" id="IPR052016">
    <property type="entry name" value="Bact_Sigma-Reg"/>
</dbReference>
<feature type="domain" description="PAC" evidence="4">
    <location>
        <begin position="283"/>
        <end position="335"/>
    </location>
</feature>
<dbReference type="InterPro" id="IPR013655">
    <property type="entry name" value="PAS_fold_3"/>
</dbReference>
<dbReference type="AlphaFoldDB" id="A0A7W4XV31"/>
<dbReference type="Pfam" id="PF08447">
    <property type="entry name" value="PAS_3"/>
    <property type="match status" value="1"/>
</dbReference>